<protein>
    <submittedName>
        <fullName evidence="1">Uncharacterized protein</fullName>
    </submittedName>
</protein>
<gene>
    <name evidence="1" type="ORF">GARC_0083</name>
</gene>
<proteinExistence type="predicted"/>
<evidence type="ECO:0000313" key="2">
    <source>
        <dbReference type="Proteomes" id="UP000006327"/>
    </source>
</evidence>
<reference evidence="1 2" key="1">
    <citation type="journal article" date="2017" name="Antonie Van Leeuwenhoek">
        <title>Rhizobium rhizosphaerae sp. nov., a novel species isolated from rice rhizosphere.</title>
        <authorList>
            <person name="Zhao J.J."/>
            <person name="Zhang J."/>
            <person name="Zhang R.J."/>
            <person name="Zhang C.W."/>
            <person name="Yin H.Q."/>
            <person name="Zhang X.X."/>
        </authorList>
    </citation>
    <scope>NUCLEOTIDE SEQUENCE [LARGE SCALE GENOMIC DNA]</scope>
    <source>
        <strain evidence="1 2">BSs20135</strain>
    </source>
</reference>
<name>K6Z0S7_9ALTE</name>
<keyword evidence="2" id="KW-1185">Reference proteome</keyword>
<dbReference type="Proteomes" id="UP000006327">
    <property type="component" value="Unassembled WGS sequence"/>
</dbReference>
<organism evidence="1 2">
    <name type="scientific">Paraglaciecola arctica BSs20135</name>
    <dbReference type="NCBI Taxonomy" id="493475"/>
    <lineage>
        <taxon>Bacteria</taxon>
        <taxon>Pseudomonadati</taxon>
        <taxon>Pseudomonadota</taxon>
        <taxon>Gammaproteobacteria</taxon>
        <taxon>Alteromonadales</taxon>
        <taxon>Alteromonadaceae</taxon>
        <taxon>Paraglaciecola</taxon>
    </lineage>
</organism>
<evidence type="ECO:0000313" key="1">
    <source>
        <dbReference type="EMBL" id="GAC17065.1"/>
    </source>
</evidence>
<comment type="caution">
    <text evidence="1">The sequence shown here is derived from an EMBL/GenBank/DDBJ whole genome shotgun (WGS) entry which is preliminary data.</text>
</comment>
<dbReference type="STRING" id="493475.GARC_0083"/>
<dbReference type="RefSeq" id="WP_007615517.1">
    <property type="nucleotide sequence ID" value="NZ_BAEO01000002.1"/>
</dbReference>
<sequence>MLLDKHSQFHLQAVPKELWGQASLQKLLITTPQDKHELLLQTELLPHQINMVGLTAAGLVLFKLTWSNEVGLKLNTNVLAKGIEAQVMLAYYQLANWPIKDIQLGLKDLHIALSPEDKQKRNFFRGNELIFSVLHTAQHSLMTHYVDHYQIEIETLQQSKIEY</sequence>
<dbReference type="Pfam" id="PF11659">
    <property type="entry name" value="DUF3261"/>
    <property type="match status" value="1"/>
</dbReference>
<accession>K6Z0S7</accession>
<dbReference type="InterPro" id="IPR021675">
    <property type="entry name" value="DUF3261"/>
</dbReference>
<dbReference type="eggNOG" id="ENOG5033MYU">
    <property type="taxonomic scope" value="Bacteria"/>
</dbReference>
<dbReference type="OrthoDB" id="6386204at2"/>
<dbReference type="AlphaFoldDB" id="K6Z0S7"/>
<dbReference type="EMBL" id="BAEO01000002">
    <property type="protein sequence ID" value="GAC17065.1"/>
    <property type="molecule type" value="Genomic_DNA"/>
</dbReference>